<dbReference type="Proteomes" id="UP000093053">
    <property type="component" value="Chromosome"/>
</dbReference>
<organism evidence="2 3">
    <name type="scientific">Lentzea guizhouensis</name>
    <dbReference type="NCBI Taxonomy" id="1586287"/>
    <lineage>
        <taxon>Bacteria</taxon>
        <taxon>Bacillati</taxon>
        <taxon>Actinomycetota</taxon>
        <taxon>Actinomycetes</taxon>
        <taxon>Pseudonocardiales</taxon>
        <taxon>Pseudonocardiaceae</taxon>
        <taxon>Lentzea</taxon>
    </lineage>
</organism>
<dbReference type="KEGG" id="led:BBK82_28900"/>
<accession>A0A1B2HP29</accession>
<sequence length="293" mass="30943">MVVFECVACGAALTVPVAQVDFPDHGHDSVGNGVLHMPALVEPGTWAAGPGWIAIAPGDVRGVSWLPDRLAGDCCGVTGWEGPNLACACGAEVATRVSDCSVWAVVWLEPAAVRAVGEPDAVVRWEELDWESTPLVGGEDEWWRDRMGNAAGVALAGVLVAAGTARVVAADGPVADTFQRALDELLPAEAPVKALGVAGPGVVAEADVLLVPRHPQTSEVWPASGTVVPIGAELWRWLAREHEQPVVPATGGRWEPYLSDDPLPRRPKRVEPGRFAMEGALRRLGRSVPRPSR</sequence>
<evidence type="ECO:0000313" key="2">
    <source>
        <dbReference type="EMBL" id="ANZ39470.1"/>
    </source>
</evidence>
<protein>
    <submittedName>
        <fullName evidence="2">Uncharacterized protein</fullName>
    </submittedName>
</protein>
<keyword evidence="3" id="KW-1185">Reference proteome</keyword>
<feature type="region of interest" description="Disordered" evidence="1">
    <location>
        <begin position="256"/>
        <end position="276"/>
    </location>
</feature>
<evidence type="ECO:0000256" key="1">
    <source>
        <dbReference type="SAM" id="MobiDB-lite"/>
    </source>
</evidence>
<dbReference type="OrthoDB" id="3280727at2"/>
<dbReference type="EMBL" id="CP016793">
    <property type="protein sequence ID" value="ANZ39470.1"/>
    <property type="molecule type" value="Genomic_DNA"/>
</dbReference>
<name>A0A1B2HP29_9PSEU</name>
<reference evidence="2 3" key="1">
    <citation type="submission" date="2016-07" db="EMBL/GenBank/DDBJ databases">
        <title>Complete genome sequence of the Lentzea guizhouensis DHS C013.</title>
        <authorList>
            <person name="Cao C."/>
        </authorList>
    </citation>
    <scope>NUCLEOTIDE SEQUENCE [LARGE SCALE GENOMIC DNA]</scope>
    <source>
        <strain evidence="2 3">DHS C013</strain>
    </source>
</reference>
<evidence type="ECO:0000313" key="3">
    <source>
        <dbReference type="Proteomes" id="UP000093053"/>
    </source>
</evidence>
<dbReference type="RefSeq" id="WP_065917811.1">
    <property type="nucleotide sequence ID" value="NZ_CP016793.1"/>
</dbReference>
<gene>
    <name evidence="2" type="ORF">BBK82_28900</name>
</gene>
<proteinExistence type="predicted"/>
<dbReference type="AlphaFoldDB" id="A0A1B2HP29"/>